<comment type="caution">
    <text evidence="3">The sequence shown here is derived from an EMBL/GenBank/DDBJ whole genome shotgun (WGS) entry which is preliminary data.</text>
</comment>
<proteinExistence type="predicted"/>
<dbReference type="OrthoDB" id="185373at2759"/>
<sequence length="445" mass="50160">MNTQWLDTADTLHFSTSSRSSVRSSKEEEDLYQALTVSFRNRIAEQEHKPEDSYKSMIENWTHLQTQREALTHKRTRALKDRLAAAVQHREMGLIQKEQDRFLLERNGTSDDYFYLIQAWIRCGELKRATVAFEQLEKESLISNGSTGRKDYGNSGGKQKKPLVTIKILAAMIRAHSRAGNLATAGSMVQKMSQQKLKPTSIYDLSALLEYTIRVANAQANPLTTPEAGSETLTNEIQRTEVPHSALHSREIGLGTLQESLDPNKAQVHLIWEAIEPQLKPTNAPSTSPLPAASASRSNNSSFAYRTYLTYLVNKASDMDRAAELVDRLYARSISPELEKHPKTAFTTLQNLTQNGYLTEAQKLLDQSDGAVAKAIPEALAAKAWSDLMEAYMYRKEFQRARWAYNDMIRHGIVPNTVSKKIYVDLQQMHTTEDRDDGNSSHRAG</sequence>
<dbReference type="InterPro" id="IPR011990">
    <property type="entry name" value="TPR-like_helical_dom_sf"/>
</dbReference>
<protein>
    <submittedName>
        <fullName evidence="3">Uncharacterized protein</fullName>
    </submittedName>
</protein>
<dbReference type="PANTHER" id="PTHR47942">
    <property type="entry name" value="TETRATRICOPEPTIDE REPEAT (TPR)-LIKE SUPERFAMILY PROTEIN-RELATED"/>
    <property type="match status" value="1"/>
</dbReference>
<evidence type="ECO:0000256" key="2">
    <source>
        <dbReference type="PROSITE-ProRule" id="PRU00708"/>
    </source>
</evidence>
<feature type="non-terminal residue" evidence="3">
    <location>
        <position position="445"/>
    </location>
</feature>
<accession>A0A9P6KCH2</accession>
<dbReference type="EMBL" id="JAABOA010002572">
    <property type="protein sequence ID" value="KAF9579687.1"/>
    <property type="molecule type" value="Genomic_DNA"/>
</dbReference>
<dbReference type="InterPro" id="IPR002885">
    <property type="entry name" value="PPR_rpt"/>
</dbReference>
<evidence type="ECO:0000256" key="1">
    <source>
        <dbReference type="ARBA" id="ARBA00022737"/>
    </source>
</evidence>
<dbReference type="PROSITE" id="PS51375">
    <property type="entry name" value="PPR"/>
    <property type="match status" value="1"/>
</dbReference>
<evidence type="ECO:0000313" key="3">
    <source>
        <dbReference type="EMBL" id="KAF9579687.1"/>
    </source>
</evidence>
<dbReference type="InterPro" id="IPR051222">
    <property type="entry name" value="PPR/CCM1_RNA-binding"/>
</dbReference>
<reference evidence="3" key="1">
    <citation type="journal article" date="2020" name="Fungal Divers.">
        <title>Resolving the Mortierellaceae phylogeny through synthesis of multi-gene phylogenetics and phylogenomics.</title>
        <authorList>
            <person name="Vandepol N."/>
            <person name="Liber J."/>
            <person name="Desiro A."/>
            <person name="Na H."/>
            <person name="Kennedy M."/>
            <person name="Barry K."/>
            <person name="Grigoriev I.V."/>
            <person name="Miller A.N."/>
            <person name="O'Donnell K."/>
            <person name="Stajich J.E."/>
            <person name="Bonito G."/>
        </authorList>
    </citation>
    <scope>NUCLEOTIDE SEQUENCE</scope>
    <source>
        <strain evidence="3">KOD1015</strain>
    </source>
</reference>
<evidence type="ECO:0000313" key="4">
    <source>
        <dbReference type="Proteomes" id="UP000780801"/>
    </source>
</evidence>
<gene>
    <name evidence="3" type="ORF">BGW38_003957</name>
</gene>
<dbReference type="AlphaFoldDB" id="A0A9P6KCH2"/>
<keyword evidence="1" id="KW-0677">Repeat</keyword>
<feature type="repeat" description="PPR" evidence="2">
    <location>
        <begin position="381"/>
        <end position="415"/>
    </location>
</feature>
<dbReference type="Proteomes" id="UP000780801">
    <property type="component" value="Unassembled WGS sequence"/>
</dbReference>
<name>A0A9P6KCH2_9FUNG</name>
<organism evidence="3 4">
    <name type="scientific">Lunasporangiospora selenospora</name>
    <dbReference type="NCBI Taxonomy" id="979761"/>
    <lineage>
        <taxon>Eukaryota</taxon>
        <taxon>Fungi</taxon>
        <taxon>Fungi incertae sedis</taxon>
        <taxon>Mucoromycota</taxon>
        <taxon>Mortierellomycotina</taxon>
        <taxon>Mortierellomycetes</taxon>
        <taxon>Mortierellales</taxon>
        <taxon>Mortierellaceae</taxon>
        <taxon>Lunasporangiospora</taxon>
    </lineage>
</organism>
<dbReference type="Gene3D" id="1.25.40.10">
    <property type="entry name" value="Tetratricopeptide repeat domain"/>
    <property type="match status" value="2"/>
</dbReference>
<keyword evidence="4" id="KW-1185">Reference proteome</keyword>